<feature type="compositionally biased region" description="Pro residues" evidence="1">
    <location>
        <begin position="7"/>
        <end position="24"/>
    </location>
</feature>
<proteinExistence type="predicted"/>
<protein>
    <submittedName>
        <fullName evidence="3">DUF485 domain-containing protein</fullName>
    </submittedName>
</protein>
<keyword evidence="2" id="KW-1133">Transmembrane helix</keyword>
<feature type="transmembrane region" description="Helical" evidence="2">
    <location>
        <begin position="68"/>
        <end position="88"/>
    </location>
</feature>
<dbReference type="Pfam" id="PF04341">
    <property type="entry name" value="DUF485"/>
    <property type="match status" value="1"/>
</dbReference>
<keyword evidence="2" id="KW-0812">Transmembrane</keyword>
<evidence type="ECO:0000313" key="4">
    <source>
        <dbReference type="Proteomes" id="UP001205612"/>
    </source>
</evidence>
<gene>
    <name evidence="3" type="ORF">NX794_03085</name>
</gene>
<dbReference type="Proteomes" id="UP001205612">
    <property type="component" value="Unassembled WGS sequence"/>
</dbReference>
<organism evidence="3 4">
    <name type="scientific">Streptomyces pyxinicus</name>
    <dbReference type="NCBI Taxonomy" id="2970331"/>
    <lineage>
        <taxon>Bacteria</taxon>
        <taxon>Bacillati</taxon>
        <taxon>Actinomycetota</taxon>
        <taxon>Actinomycetes</taxon>
        <taxon>Kitasatosporales</taxon>
        <taxon>Streptomycetaceae</taxon>
        <taxon>Streptomyces</taxon>
    </lineage>
</organism>
<dbReference type="EMBL" id="JANUGP010000002">
    <property type="protein sequence ID" value="MCS0600224.1"/>
    <property type="molecule type" value="Genomic_DNA"/>
</dbReference>
<reference evidence="3 4" key="1">
    <citation type="submission" date="2022-08" db="EMBL/GenBank/DDBJ databases">
        <authorList>
            <person name="Somphong A."/>
            <person name="Phongsopitanun W."/>
        </authorList>
    </citation>
    <scope>NUCLEOTIDE SEQUENCE [LARGE SCALE GENOMIC DNA]</scope>
    <source>
        <strain evidence="3 4">LP11</strain>
    </source>
</reference>
<dbReference type="RefSeq" id="WP_258776529.1">
    <property type="nucleotide sequence ID" value="NZ_JANUGP010000002.1"/>
</dbReference>
<accession>A0ABT2AVE4</accession>
<evidence type="ECO:0000256" key="2">
    <source>
        <dbReference type="SAM" id="Phobius"/>
    </source>
</evidence>
<evidence type="ECO:0000256" key="1">
    <source>
        <dbReference type="SAM" id="MobiDB-lite"/>
    </source>
</evidence>
<evidence type="ECO:0000313" key="3">
    <source>
        <dbReference type="EMBL" id="MCS0600224.1"/>
    </source>
</evidence>
<name>A0ABT2AVE4_9ACTN</name>
<comment type="caution">
    <text evidence="3">The sequence shown here is derived from an EMBL/GenBank/DDBJ whole genome shotgun (WGS) entry which is preliminary data.</text>
</comment>
<feature type="region of interest" description="Disordered" evidence="1">
    <location>
        <begin position="1"/>
        <end position="54"/>
    </location>
</feature>
<keyword evidence="2" id="KW-0472">Membrane</keyword>
<feature type="transmembrane region" description="Helical" evidence="2">
    <location>
        <begin position="100"/>
        <end position="118"/>
    </location>
</feature>
<dbReference type="InterPro" id="IPR007436">
    <property type="entry name" value="DUF485"/>
</dbReference>
<sequence length="150" mass="16790">MSHEPPHPPYTPPPPPYGPTPYGPTPYSYPWQPVAPEPPRPVHHPHREPLGRRDDLRMLRDACRRQRGTATLTTLGCFTLFLLLSAYAPGALSRTVAGGVPAGLLLALLQVPVTWLATARYERTARRRVDPLADRVRRRAELDARRGVPR</sequence>
<keyword evidence="4" id="KW-1185">Reference proteome</keyword>